<dbReference type="Proteomes" id="UP001519363">
    <property type="component" value="Unassembled WGS sequence"/>
</dbReference>
<evidence type="ECO:0000313" key="1">
    <source>
        <dbReference type="EMBL" id="MBP2479124.1"/>
    </source>
</evidence>
<dbReference type="RefSeq" id="WP_086781189.1">
    <property type="nucleotide sequence ID" value="NZ_JAGIOO010000001.1"/>
</dbReference>
<dbReference type="EMBL" id="JAGIOO010000001">
    <property type="protein sequence ID" value="MBP2479124.1"/>
    <property type="molecule type" value="Genomic_DNA"/>
</dbReference>
<accession>A0ABS5ASF2</accession>
<organism evidence="1 2">
    <name type="scientific">Crossiella equi</name>
    <dbReference type="NCBI Taxonomy" id="130796"/>
    <lineage>
        <taxon>Bacteria</taxon>
        <taxon>Bacillati</taxon>
        <taxon>Actinomycetota</taxon>
        <taxon>Actinomycetes</taxon>
        <taxon>Pseudonocardiales</taxon>
        <taxon>Pseudonocardiaceae</taxon>
        <taxon>Crossiella</taxon>
    </lineage>
</organism>
<proteinExistence type="predicted"/>
<gene>
    <name evidence="1" type="ORF">JOF53_007996</name>
</gene>
<protein>
    <submittedName>
        <fullName evidence="1">Uncharacterized protein</fullName>
    </submittedName>
</protein>
<name>A0ABS5ASF2_9PSEU</name>
<reference evidence="1 2" key="1">
    <citation type="submission" date="2021-03" db="EMBL/GenBank/DDBJ databases">
        <title>Sequencing the genomes of 1000 actinobacteria strains.</title>
        <authorList>
            <person name="Klenk H.-P."/>
        </authorList>
    </citation>
    <scope>NUCLEOTIDE SEQUENCE [LARGE SCALE GENOMIC DNA]</scope>
    <source>
        <strain evidence="1 2">DSM 44580</strain>
    </source>
</reference>
<comment type="caution">
    <text evidence="1">The sequence shown here is derived from an EMBL/GenBank/DDBJ whole genome shotgun (WGS) entry which is preliminary data.</text>
</comment>
<keyword evidence="2" id="KW-1185">Reference proteome</keyword>
<evidence type="ECO:0000313" key="2">
    <source>
        <dbReference type="Proteomes" id="UP001519363"/>
    </source>
</evidence>
<sequence>MSGQAGRPRPHEGLADLVAEVARRAASAPLSPADPIASVAALLLLDPRNHDHLTANVVTIVCDALSHPGRETNANRWRAIRPTWVRPQTVGATTNGLCRLGVLRSTGKYVPSTDRLGKNLGKLVPVYKLDLKPLADNENRSAR</sequence>